<reference evidence="2" key="1">
    <citation type="submission" date="2023-04" db="EMBL/GenBank/DDBJ databases">
        <title>Phytophthora lilii NBRC 32176.</title>
        <authorList>
            <person name="Ichikawa N."/>
            <person name="Sato H."/>
            <person name="Tonouchi N."/>
        </authorList>
    </citation>
    <scope>NUCLEOTIDE SEQUENCE</scope>
    <source>
        <strain evidence="2">NBRC 32176</strain>
    </source>
</reference>
<comment type="caution">
    <text evidence="2">The sequence shown here is derived from an EMBL/GenBank/DDBJ whole genome shotgun (WGS) entry which is preliminary data.</text>
</comment>
<gene>
    <name evidence="2" type="ORF">Plil01_001102300</name>
</gene>
<accession>A0A9W6U0W7</accession>
<dbReference type="AlphaFoldDB" id="A0A9W6U0W7"/>
<sequence length="105" mass="11460">MLPDDGWSTEVKVEFESDVEILEQIPSQAESISSHIDSSATTTITANVSDGWSVLEEQLRGVNKASATAIQESPAANESLTPLQSHRKRRKKLSTTEGKAAKEYN</sequence>
<evidence type="ECO:0000313" key="3">
    <source>
        <dbReference type="Proteomes" id="UP001165083"/>
    </source>
</evidence>
<feature type="compositionally biased region" description="Polar residues" evidence="1">
    <location>
        <begin position="65"/>
        <end position="84"/>
    </location>
</feature>
<keyword evidence="3" id="KW-1185">Reference proteome</keyword>
<dbReference type="EMBL" id="BSXW01000610">
    <property type="protein sequence ID" value="GMF26513.1"/>
    <property type="molecule type" value="Genomic_DNA"/>
</dbReference>
<organism evidence="2 3">
    <name type="scientific">Phytophthora lilii</name>
    <dbReference type="NCBI Taxonomy" id="2077276"/>
    <lineage>
        <taxon>Eukaryota</taxon>
        <taxon>Sar</taxon>
        <taxon>Stramenopiles</taxon>
        <taxon>Oomycota</taxon>
        <taxon>Peronosporomycetes</taxon>
        <taxon>Peronosporales</taxon>
        <taxon>Peronosporaceae</taxon>
        <taxon>Phytophthora</taxon>
    </lineage>
</organism>
<proteinExistence type="predicted"/>
<dbReference type="Proteomes" id="UP001165083">
    <property type="component" value="Unassembled WGS sequence"/>
</dbReference>
<evidence type="ECO:0000313" key="2">
    <source>
        <dbReference type="EMBL" id="GMF26513.1"/>
    </source>
</evidence>
<name>A0A9W6U0W7_9STRA</name>
<evidence type="ECO:0000256" key="1">
    <source>
        <dbReference type="SAM" id="MobiDB-lite"/>
    </source>
</evidence>
<feature type="region of interest" description="Disordered" evidence="1">
    <location>
        <begin position="65"/>
        <end position="105"/>
    </location>
</feature>
<protein>
    <submittedName>
        <fullName evidence="2">Unnamed protein product</fullName>
    </submittedName>
</protein>